<gene>
    <name evidence="1" type="ORF">GLP33_09715</name>
</gene>
<protein>
    <submittedName>
        <fullName evidence="1">Uncharacterized protein</fullName>
    </submittedName>
</protein>
<comment type="caution">
    <text evidence="1">The sequence shown here is derived from an EMBL/GenBank/DDBJ whole genome shotgun (WGS) entry which is preliminary data.</text>
</comment>
<reference evidence="1" key="1">
    <citation type="submission" date="2019-11" db="EMBL/GenBank/DDBJ databases">
        <title>Comparative genomics of photobacteria reveal adaptation to distinct habitats.</title>
        <authorList>
            <person name="Fuertes-Perez S."/>
            <person name="Hilgarth M."/>
            <person name="Vogel R.F."/>
        </authorList>
    </citation>
    <scope>NUCLEOTIDE SEQUENCE</scope>
    <source>
        <strain evidence="1">TMW2.2145</strain>
    </source>
</reference>
<dbReference type="RefSeq" id="WP_065192959.1">
    <property type="nucleotide sequence ID" value="NZ_LZFE01000014.1"/>
</dbReference>
<sequence length="152" mass="17473">MTLNHLYDAYLGELYGISFFTTFVEQYSDHSHNNKLQALLDIEIITTKKLKAALLPLGIECLDYNVDMAQKGISDANKWLHLPWPTLIDTMVTWVAPYQQRYQQQADNAQQHHALFTLVADHENTIYDFLLAEQAGSPESIQILMQFINKNS</sequence>
<dbReference type="Proteomes" id="UP000813876">
    <property type="component" value="Unassembled WGS sequence"/>
</dbReference>
<dbReference type="AlphaFoldDB" id="A0AAW4ZRN6"/>
<evidence type="ECO:0000313" key="2">
    <source>
        <dbReference type="Proteomes" id="UP000813876"/>
    </source>
</evidence>
<name>A0AAW4ZRN6_PHOPO</name>
<evidence type="ECO:0000313" key="1">
    <source>
        <dbReference type="EMBL" id="MCF2302009.1"/>
    </source>
</evidence>
<accession>A0AAW4ZRN6</accession>
<proteinExistence type="predicted"/>
<dbReference type="EMBL" id="WMCP01000009">
    <property type="protein sequence ID" value="MCF2302009.1"/>
    <property type="molecule type" value="Genomic_DNA"/>
</dbReference>
<organism evidence="1 2">
    <name type="scientific">Photobacterium phosphoreum</name>
    <dbReference type="NCBI Taxonomy" id="659"/>
    <lineage>
        <taxon>Bacteria</taxon>
        <taxon>Pseudomonadati</taxon>
        <taxon>Pseudomonadota</taxon>
        <taxon>Gammaproteobacteria</taxon>
        <taxon>Vibrionales</taxon>
        <taxon>Vibrionaceae</taxon>
        <taxon>Photobacterium</taxon>
    </lineage>
</organism>